<keyword evidence="7 10" id="KW-0067">ATP-binding</keyword>
<accession>A0A168QA95</accession>
<dbReference type="PROSITE" id="PS00108">
    <property type="entry name" value="PROTEIN_KINASE_ST"/>
    <property type="match status" value="1"/>
</dbReference>
<dbReference type="FunFam" id="3.30.200.20:FF:000538">
    <property type="entry name" value="Putative Casein kinase I"/>
    <property type="match status" value="1"/>
</dbReference>
<comment type="catalytic activity">
    <reaction evidence="9">
        <text>L-seryl-[protein] + ATP = O-phospho-L-seryl-[protein] + ADP + H(+)</text>
        <dbReference type="Rhea" id="RHEA:17989"/>
        <dbReference type="Rhea" id="RHEA-COMP:9863"/>
        <dbReference type="Rhea" id="RHEA-COMP:11604"/>
        <dbReference type="ChEBI" id="CHEBI:15378"/>
        <dbReference type="ChEBI" id="CHEBI:29999"/>
        <dbReference type="ChEBI" id="CHEBI:30616"/>
        <dbReference type="ChEBI" id="CHEBI:83421"/>
        <dbReference type="ChEBI" id="CHEBI:456216"/>
        <dbReference type="EC" id="2.7.11.1"/>
    </reaction>
</comment>
<feature type="compositionally biased region" description="Basic residues" evidence="12">
    <location>
        <begin position="339"/>
        <end position="351"/>
    </location>
</feature>
<evidence type="ECO:0000256" key="11">
    <source>
        <dbReference type="RuleBase" id="RU000304"/>
    </source>
</evidence>
<dbReference type="InterPro" id="IPR000719">
    <property type="entry name" value="Prot_kinase_dom"/>
</dbReference>
<evidence type="ECO:0000256" key="5">
    <source>
        <dbReference type="ARBA" id="ARBA00022741"/>
    </source>
</evidence>
<organism evidence="14">
    <name type="scientific">Absidia glauca</name>
    <name type="common">Pin mould</name>
    <dbReference type="NCBI Taxonomy" id="4829"/>
    <lineage>
        <taxon>Eukaryota</taxon>
        <taxon>Fungi</taxon>
        <taxon>Fungi incertae sedis</taxon>
        <taxon>Mucoromycota</taxon>
        <taxon>Mucoromycotina</taxon>
        <taxon>Mucoromycetes</taxon>
        <taxon>Mucorales</taxon>
        <taxon>Cunninghamellaceae</taxon>
        <taxon>Absidia</taxon>
    </lineage>
</organism>
<evidence type="ECO:0000256" key="1">
    <source>
        <dbReference type="ARBA" id="ARBA00005926"/>
    </source>
</evidence>
<keyword evidence="4" id="KW-0808">Transferase</keyword>
<dbReference type="InterPro" id="IPR017441">
    <property type="entry name" value="Protein_kinase_ATP_BS"/>
</dbReference>
<dbReference type="InParanoid" id="A0A168QA95"/>
<dbReference type="OrthoDB" id="5800476at2759"/>
<name>A0A168QA95_ABSGL</name>
<keyword evidence="15" id="KW-1185">Reference proteome</keyword>
<evidence type="ECO:0000313" key="15">
    <source>
        <dbReference type="Proteomes" id="UP000078561"/>
    </source>
</evidence>
<evidence type="ECO:0000259" key="13">
    <source>
        <dbReference type="PROSITE" id="PS50011"/>
    </source>
</evidence>
<comment type="similarity">
    <text evidence="1">Belongs to the protein kinase superfamily. CK1 Ser/Thr protein kinase family. Casein kinase I subfamily.</text>
</comment>
<dbReference type="Proteomes" id="UP000078561">
    <property type="component" value="Unassembled WGS sequence"/>
</dbReference>
<sequence length="400" mass="45640">MAAQEQKHQPTSLSSSSAGATQNVVGVHYRVGKKIGEGSFGIIYEGTNLLNNQQVAIKFEPRKSDAPQLRDEYRTYKVMAGTPGIPAAYYFGQEGLHNILVIDLLGPSLEDMFDICGRRFSIKTTAMLAKQMISRVETIHEKNLIYRDIKPDNFLIGKPGTALANHIYMVDFGMAKLYRDPKTRQHIPYRERKSLSGTARYMSINTHLGREQSRRDDLEALGHVFMYFLRGSLPWQGLKAATNKQKYEKIGEKKQTSAIKDLAQGYPEEFAIYLQYVRKLGFEEAPDYDFLRELFTKAIKNMGETEDNVYDWCLLNNGKGWESLPKRANQRHAAQQQHPPHKNTTGKKKKQQPAVEQQPLEPDSTQQHTTNHHATAQDHQRKKQTGWQKFKHVITCGICS</sequence>
<gene>
    <name evidence="14" type="primary">ABSGL_09930.1 scaffold 11783</name>
</gene>
<dbReference type="STRING" id="4829.A0A168QA95"/>
<dbReference type="EC" id="2.7.11.1" evidence="2"/>
<dbReference type="Gene3D" id="1.10.510.10">
    <property type="entry name" value="Transferase(Phosphotransferase) domain 1"/>
    <property type="match status" value="1"/>
</dbReference>
<dbReference type="FunCoup" id="A0A168QA95">
    <property type="interactions" value="633"/>
</dbReference>
<evidence type="ECO:0000256" key="3">
    <source>
        <dbReference type="ARBA" id="ARBA00022527"/>
    </source>
</evidence>
<keyword evidence="6" id="KW-0418">Kinase</keyword>
<dbReference type="PROSITE" id="PS00107">
    <property type="entry name" value="PROTEIN_KINASE_ATP"/>
    <property type="match status" value="1"/>
</dbReference>
<evidence type="ECO:0000313" key="14">
    <source>
        <dbReference type="EMBL" id="SAM04070.1"/>
    </source>
</evidence>
<evidence type="ECO:0000256" key="6">
    <source>
        <dbReference type="ARBA" id="ARBA00022777"/>
    </source>
</evidence>
<dbReference type="GO" id="GO:0004674">
    <property type="term" value="F:protein serine/threonine kinase activity"/>
    <property type="evidence" value="ECO:0007669"/>
    <property type="project" value="UniProtKB-KW"/>
</dbReference>
<feature type="region of interest" description="Disordered" evidence="12">
    <location>
        <begin position="326"/>
        <end position="387"/>
    </location>
</feature>
<evidence type="ECO:0000256" key="8">
    <source>
        <dbReference type="ARBA" id="ARBA00047899"/>
    </source>
</evidence>
<dbReference type="EMBL" id="LT554349">
    <property type="protein sequence ID" value="SAM04070.1"/>
    <property type="molecule type" value="Genomic_DNA"/>
</dbReference>
<evidence type="ECO:0000256" key="12">
    <source>
        <dbReference type="SAM" id="MobiDB-lite"/>
    </source>
</evidence>
<dbReference type="AlphaFoldDB" id="A0A168QA95"/>
<feature type="binding site" evidence="10">
    <location>
        <position position="58"/>
    </location>
    <ligand>
        <name>ATP</name>
        <dbReference type="ChEBI" id="CHEBI:30616"/>
    </ligand>
</feature>
<dbReference type="CDD" id="cd14127">
    <property type="entry name" value="STKc_CK1_fungal"/>
    <property type="match status" value="1"/>
</dbReference>
<feature type="domain" description="Protein kinase" evidence="13">
    <location>
        <begin position="29"/>
        <end position="291"/>
    </location>
</feature>
<evidence type="ECO:0000256" key="4">
    <source>
        <dbReference type="ARBA" id="ARBA00022679"/>
    </source>
</evidence>
<dbReference type="InterPro" id="IPR050235">
    <property type="entry name" value="CK1_Ser-Thr_kinase"/>
</dbReference>
<dbReference type="Pfam" id="PF00069">
    <property type="entry name" value="Pkinase"/>
    <property type="match status" value="1"/>
</dbReference>
<evidence type="ECO:0000256" key="2">
    <source>
        <dbReference type="ARBA" id="ARBA00012513"/>
    </source>
</evidence>
<dbReference type="SMART" id="SM00220">
    <property type="entry name" value="S_TKc"/>
    <property type="match status" value="1"/>
</dbReference>
<dbReference type="SUPFAM" id="SSF56112">
    <property type="entry name" value="Protein kinase-like (PK-like)"/>
    <property type="match status" value="1"/>
</dbReference>
<evidence type="ECO:0000256" key="7">
    <source>
        <dbReference type="ARBA" id="ARBA00022840"/>
    </source>
</evidence>
<dbReference type="GO" id="GO:0005524">
    <property type="term" value="F:ATP binding"/>
    <property type="evidence" value="ECO:0007669"/>
    <property type="project" value="UniProtKB-UniRule"/>
</dbReference>
<proteinExistence type="inferred from homology"/>
<dbReference type="FunFam" id="1.10.510.10:FF:000160">
    <property type="entry name" value="Casein kinase I 1"/>
    <property type="match status" value="1"/>
</dbReference>
<dbReference type="PANTHER" id="PTHR11909">
    <property type="entry name" value="CASEIN KINASE-RELATED"/>
    <property type="match status" value="1"/>
</dbReference>
<dbReference type="GO" id="GO:0005773">
    <property type="term" value="C:vacuole"/>
    <property type="evidence" value="ECO:0007669"/>
    <property type="project" value="UniProtKB-ARBA"/>
</dbReference>
<protein>
    <recommendedName>
        <fullName evidence="2">non-specific serine/threonine protein kinase</fullName>
        <ecNumber evidence="2">2.7.11.1</ecNumber>
    </recommendedName>
</protein>
<evidence type="ECO:0000256" key="9">
    <source>
        <dbReference type="ARBA" id="ARBA00048679"/>
    </source>
</evidence>
<dbReference type="InterPro" id="IPR011009">
    <property type="entry name" value="Kinase-like_dom_sf"/>
</dbReference>
<evidence type="ECO:0000256" key="10">
    <source>
        <dbReference type="PROSITE-ProRule" id="PRU10141"/>
    </source>
</evidence>
<keyword evidence="5 10" id="KW-0547">Nucleotide-binding</keyword>
<dbReference type="InterPro" id="IPR008271">
    <property type="entry name" value="Ser/Thr_kinase_AS"/>
</dbReference>
<dbReference type="OMA" id="PSTHING"/>
<keyword evidence="3 11" id="KW-0723">Serine/threonine-protein kinase</keyword>
<reference evidence="14" key="1">
    <citation type="submission" date="2016-04" db="EMBL/GenBank/DDBJ databases">
        <authorList>
            <person name="Evans L.H."/>
            <person name="Alamgir A."/>
            <person name="Owens N."/>
            <person name="Weber N.D."/>
            <person name="Virtaneva K."/>
            <person name="Barbian K."/>
            <person name="Babar A."/>
            <person name="Rosenke K."/>
        </authorList>
    </citation>
    <scope>NUCLEOTIDE SEQUENCE [LARGE SCALE GENOMIC DNA]</scope>
    <source>
        <strain evidence="14">CBS 101.48</strain>
    </source>
</reference>
<feature type="compositionally biased region" description="Low complexity" evidence="12">
    <location>
        <begin position="365"/>
        <end position="374"/>
    </location>
</feature>
<dbReference type="PROSITE" id="PS50011">
    <property type="entry name" value="PROTEIN_KINASE_DOM"/>
    <property type="match status" value="1"/>
</dbReference>
<comment type="catalytic activity">
    <reaction evidence="8">
        <text>L-threonyl-[protein] + ATP = O-phospho-L-threonyl-[protein] + ADP + H(+)</text>
        <dbReference type="Rhea" id="RHEA:46608"/>
        <dbReference type="Rhea" id="RHEA-COMP:11060"/>
        <dbReference type="Rhea" id="RHEA-COMP:11605"/>
        <dbReference type="ChEBI" id="CHEBI:15378"/>
        <dbReference type="ChEBI" id="CHEBI:30013"/>
        <dbReference type="ChEBI" id="CHEBI:30616"/>
        <dbReference type="ChEBI" id="CHEBI:61977"/>
        <dbReference type="ChEBI" id="CHEBI:456216"/>
        <dbReference type="EC" id="2.7.11.1"/>
    </reaction>
</comment>